<evidence type="ECO:0000313" key="3">
    <source>
        <dbReference type="EMBL" id="CAJ1926846.1"/>
    </source>
</evidence>
<dbReference type="Gramene" id="rna-AYBTSS11_LOCUS4014">
    <property type="protein sequence ID" value="CAJ1926846.1"/>
    <property type="gene ID" value="gene-AYBTSS11_LOCUS4014"/>
</dbReference>
<dbReference type="Proteomes" id="UP001189624">
    <property type="component" value="Chromosome 2"/>
</dbReference>
<proteinExistence type="inferred from homology"/>
<name>A0AA86SGC2_9FABA</name>
<dbReference type="Pfam" id="PF14432">
    <property type="entry name" value="DYW_deaminase"/>
    <property type="match status" value="1"/>
</dbReference>
<dbReference type="EMBL" id="OY731399">
    <property type="protein sequence ID" value="CAJ1926846.1"/>
    <property type="molecule type" value="Genomic_DNA"/>
</dbReference>
<gene>
    <name evidence="3" type="ORF">AYBTSS11_LOCUS4014</name>
</gene>
<accession>A0AA86SGC2</accession>
<keyword evidence="4" id="KW-1185">Reference proteome</keyword>
<organism evidence="3 4">
    <name type="scientific">Sphenostylis stenocarpa</name>
    <dbReference type="NCBI Taxonomy" id="92480"/>
    <lineage>
        <taxon>Eukaryota</taxon>
        <taxon>Viridiplantae</taxon>
        <taxon>Streptophyta</taxon>
        <taxon>Embryophyta</taxon>
        <taxon>Tracheophyta</taxon>
        <taxon>Spermatophyta</taxon>
        <taxon>Magnoliopsida</taxon>
        <taxon>eudicotyledons</taxon>
        <taxon>Gunneridae</taxon>
        <taxon>Pentapetalae</taxon>
        <taxon>rosids</taxon>
        <taxon>fabids</taxon>
        <taxon>Fabales</taxon>
        <taxon>Fabaceae</taxon>
        <taxon>Papilionoideae</taxon>
        <taxon>50 kb inversion clade</taxon>
        <taxon>NPAAA clade</taxon>
        <taxon>indigoferoid/millettioid clade</taxon>
        <taxon>Phaseoleae</taxon>
        <taxon>Sphenostylis</taxon>
    </lineage>
</organism>
<sequence length="59" mass="6541">MAFAISFPCGGNVIKIMKNIPICVDCLDFMELPSYLFQKKIVVRDSIQESGRSPSGNCK</sequence>
<protein>
    <recommendedName>
        <fullName evidence="2">DYW domain-containing protein</fullName>
    </recommendedName>
</protein>
<reference evidence="3" key="1">
    <citation type="submission" date="2023-10" db="EMBL/GenBank/DDBJ databases">
        <authorList>
            <person name="Domelevo Entfellner J.-B."/>
        </authorList>
    </citation>
    <scope>NUCLEOTIDE SEQUENCE</scope>
</reference>
<dbReference type="AlphaFoldDB" id="A0AA86SGC2"/>
<comment type="similarity">
    <text evidence="1">Belongs to the PPR family. PCMP-H subfamily.</text>
</comment>
<dbReference type="GO" id="GO:0008270">
    <property type="term" value="F:zinc ion binding"/>
    <property type="evidence" value="ECO:0007669"/>
    <property type="project" value="InterPro"/>
</dbReference>
<feature type="domain" description="DYW" evidence="2">
    <location>
        <begin position="1"/>
        <end position="47"/>
    </location>
</feature>
<evidence type="ECO:0000313" key="4">
    <source>
        <dbReference type="Proteomes" id="UP001189624"/>
    </source>
</evidence>
<dbReference type="InterPro" id="IPR032867">
    <property type="entry name" value="DYW_dom"/>
</dbReference>
<evidence type="ECO:0000256" key="1">
    <source>
        <dbReference type="ARBA" id="ARBA00006643"/>
    </source>
</evidence>
<evidence type="ECO:0000259" key="2">
    <source>
        <dbReference type="Pfam" id="PF14432"/>
    </source>
</evidence>